<proteinExistence type="predicted"/>
<dbReference type="RefSeq" id="XP_067766852.1">
    <property type="nucleotide sequence ID" value="XM_067905535.1"/>
</dbReference>
<comment type="caution">
    <text evidence="1">The sequence shown here is derived from an EMBL/GenBank/DDBJ whole genome shotgun (WGS) entry which is preliminary data.</text>
</comment>
<gene>
    <name evidence="1" type="ORF">SS50377_21623</name>
</gene>
<keyword evidence="2" id="KW-1185">Reference proteome</keyword>
<evidence type="ECO:0000313" key="2">
    <source>
        <dbReference type="Proteomes" id="UP000018208"/>
    </source>
</evidence>
<sequence>MVLLFQFQYFLAETEFLLQFAQQLYHVLLTVTKRFSAQNVQCAIFALLYVKNEVLYEMQIEKQQVVAFADDQKVGLGELGRCILRNFVDIIYNIVQQKKCYGVFRFRVSQIGI</sequence>
<protein>
    <submittedName>
        <fullName evidence="1">Uncharacterized protein</fullName>
    </submittedName>
</protein>
<evidence type="ECO:0000313" key="1">
    <source>
        <dbReference type="EMBL" id="KAH0576079.1"/>
    </source>
</evidence>
<name>A0A9P8S0E6_9EUKA</name>
<accession>A0A9P8S0E6</accession>
<reference evidence="1 2" key="1">
    <citation type="journal article" date="2014" name="PLoS Genet.">
        <title>The Genome of Spironucleus salmonicida Highlights a Fish Pathogen Adapted to Fluctuating Environments.</title>
        <authorList>
            <person name="Xu F."/>
            <person name="Jerlstrom-Hultqvist J."/>
            <person name="Einarsson E."/>
            <person name="Astvaldsson A."/>
            <person name="Svard S.G."/>
            <person name="Andersson J.O."/>
        </authorList>
    </citation>
    <scope>NUCLEOTIDE SEQUENCE [LARGE SCALE GENOMIC DNA]</scope>
    <source>
        <strain evidence="1 2">ATCC 50377</strain>
    </source>
</reference>
<dbReference type="KEGG" id="ssao:94295646"/>
<dbReference type="EMBL" id="AUWU02000002">
    <property type="protein sequence ID" value="KAH0576079.1"/>
    <property type="molecule type" value="Genomic_DNA"/>
</dbReference>
<dbReference type="Proteomes" id="UP000018208">
    <property type="component" value="Unassembled WGS sequence"/>
</dbReference>
<organism evidence="1 2">
    <name type="scientific">Spironucleus salmonicida</name>
    <dbReference type="NCBI Taxonomy" id="348837"/>
    <lineage>
        <taxon>Eukaryota</taxon>
        <taxon>Metamonada</taxon>
        <taxon>Diplomonadida</taxon>
        <taxon>Hexamitidae</taxon>
        <taxon>Hexamitinae</taxon>
        <taxon>Spironucleus</taxon>
    </lineage>
</organism>
<dbReference type="GeneID" id="94295646"/>
<dbReference type="AlphaFoldDB" id="A0A9P8S0E6"/>